<feature type="active site" description="Charge relay system" evidence="9">
    <location>
        <position position="141"/>
    </location>
</feature>
<dbReference type="OrthoDB" id="9799980at2"/>
<dbReference type="CDD" id="cd03145">
    <property type="entry name" value="GAT1_cyanophycinase"/>
    <property type="match status" value="1"/>
</dbReference>
<proteinExistence type="inferred from homology"/>
<dbReference type="RefSeq" id="WP_021070784.1">
    <property type="nucleotide sequence ID" value="NZ_ATDL01000015.1"/>
</dbReference>
<dbReference type="GO" id="GO:0008241">
    <property type="term" value="F:peptidyl-dipeptidase activity"/>
    <property type="evidence" value="ECO:0007669"/>
    <property type="project" value="UniProtKB-EC"/>
</dbReference>
<dbReference type="PIRSF" id="PIRSF032067">
    <property type="entry name" value="Cyanophycinase"/>
    <property type="match status" value="1"/>
</dbReference>
<evidence type="ECO:0000256" key="4">
    <source>
        <dbReference type="ARBA" id="ARBA00013115"/>
    </source>
</evidence>
<dbReference type="Proteomes" id="UP000016584">
    <property type="component" value="Unassembled WGS sequence"/>
</dbReference>
<keyword evidence="11" id="KW-1185">Reference proteome</keyword>
<keyword evidence="7" id="KW-0378">Hydrolase</keyword>
<evidence type="ECO:0000256" key="1">
    <source>
        <dbReference type="ARBA" id="ARBA00001092"/>
    </source>
</evidence>
<comment type="caution">
    <text evidence="10">The sequence shown here is derived from an EMBL/GenBank/DDBJ whole genome shotgun (WGS) entry which is preliminary data.</text>
</comment>
<dbReference type="PATRIC" id="fig|1346330.5.peg.2624"/>
<dbReference type="Gene3D" id="3.40.50.880">
    <property type="match status" value="1"/>
</dbReference>
<dbReference type="AlphaFoldDB" id="U2HVJ1"/>
<evidence type="ECO:0000256" key="5">
    <source>
        <dbReference type="ARBA" id="ARBA00015719"/>
    </source>
</evidence>
<dbReference type="SUPFAM" id="SSF52317">
    <property type="entry name" value="Class I glutamine amidotransferase-like"/>
    <property type="match status" value="1"/>
</dbReference>
<evidence type="ECO:0000313" key="10">
    <source>
        <dbReference type="EMBL" id="ERJ59290.1"/>
    </source>
</evidence>
<dbReference type="EMBL" id="ATDL01000015">
    <property type="protein sequence ID" value="ERJ59290.1"/>
    <property type="molecule type" value="Genomic_DNA"/>
</dbReference>
<evidence type="ECO:0000256" key="8">
    <source>
        <dbReference type="ARBA" id="ARBA00022825"/>
    </source>
</evidence>
<accession>U2HVJ1</accession>
<dbReference type="eggNOG" id="COG4242">
    <property type="taxonomic scope" value="Bacteria"/>
</dbReference>
<feature type="active site" description="Charge relay system" evidence="9">
    <location>
        <position position="210"/>
    </location>
</feature>
<comment type="catalytic activity">
    <reaction evidence="1">
        <text>[L-4-(L-arginin-2-N-yl)aspartate](n) + H2O = [L-4-(L-arginin-2-N-yl)aspartate](n-1) + L-4-(L-arginin-2-N-yl)aspartate</text>
        <dbReference type="Rhea" id="RHEA:12845"/>
        <dbReference type="Rhea" id="RHEA-COMP:13728"/>
        <dbReference type="Rhea" id="RHEA-COMP:13734"/>
        <dbReference type="ChEBI" id="CHEBI:15377"/>
        <dbReference type="ChEBI" id="CHEBI:137986"/>
        <dbReference type="ChEBI" id="CHEBI:137991"/>
        <dbReference type="EC" id="3.4.15.6"/>
    </reaction>
</comment>
<dbReference type="InterPro" id="IPR005320">
    <property type="entry name" value="Peptidase_S51"/>
</dbReference>
<dbReference type="InterPro" id="IPR029062">
    <property type="entry name" value="Class_I_gatase-like"/>
</dbReference>
<gene>
    <name evidence="10" type="ORF">M472_10940</name>
</gene>
<dbReference type="Pfam" id="PF03575">
    <property type="entry name" value="Peptidase_S51"/>
    <property type="match status" value="1"/>
</dbReference>
<dbReference type="STRING" id="1346330.M472_10940"/>
<dbReference type="PANTHER" id="PTHR36175:SF1">
    <property type="entry name" value="CYANOPHYCINASE"/>
    <property type="match status" value="1"/>
</dbReference>
<dbReference type="InterPro" id="IPR011811">
    <property type="entry name" value="Peptidase_S51_cyanophycinase"/>
</dbReference>
<dbReference type="EC" id="3.4.15.6" evidence="4"/>
<keyword evidence="6" id="KW-0645">Protease</keyword>
<sequence length="284" mass="30896">MVPKGRLLIIGGAEEREGKHPSEEMIQGDHFEVLKTLLPDNEKKDRIEVITSASSVPDELTETYKQTFKKLGYTNIGFLDIRDKIQARDIETIQRIEDTRVVFFTGGDQLKLATVIGGTDVGDAIRCRYQEDTKFLVAGTSAGAMAMSIIMIAEGSVSEALLAGDLQTSAGLALANGCIIDTHFIKRGRFSRLAQAIALNPQNLGIGLGEDAALLITKGNKAKCIGTGMVILIDGCQIAHTNIAEASKDEPIYVEGLKVHVLTRNCSFDIKSRRIDFEDPMKSV</sequence>
<comment type="function">
    <text evidence="2">Exopeptidase that catalyzes the hydrolytic cleavage of multi-L-arginyl-poly-L-aspartic acid (cyanophycin; a water-insoluble reserve polymer) into aspartate-arginine dipeptides.</text>
</comment>
<protein>
    <recommendedName>
        <fullName evidence="5">Cyanophycinase</fullName>
        <ecNumber evidence="4">3.4.15.6</ecNumber>
    </recommendedName>
</protein>
<reference evidence="10 11" key="1">
    <citation type="journal article" date="2013" name="Genome Announc.">
        <title>The Draft Genome Sequence of Sphingomonas paucimobilis Strain HER1398 (Proteobacteria), Host to the Giant PAU Phage, Indicates That It Is a Member of the Genus Sphingobacterium (Bacteroidetes).</title>
        <authorList>
            <person name="White R.A.III."/>
            <person name="Suttle C.A."/>
        </authorList>
    </citation>
    <scope>NUCLEOTIDE SEQUENCE [LARGE SCALE GENOMIC DNA]</scope>
    <source>
        <strain evidence="10 11">HER1398</strain>
    </source>
</reference>
<evidence type="ECO:0000256" key="3">
    <source>
        <dbReference type="ARBA" id="ARBA00006534"/>
    </source>
</evidence>
<name>U2HVJ1_9SPHI</name>
<evidence type="ECO:0000256" key="9">
    <source>
        <dbReference type="PIRSR" id="PIRSR032067-1"/>
    </source>
</evidence>
<dbReference type="PANTHER" id="PTHR36175">
    <property type="entry name" value="CYANOPHYCINASE"/>
    <property type="match status" value="1"/>
</dbReference>
<evidence type="ECO:0000256" key="6">
    <source>
        <dbReference type="ARBA" id="ARBA00022670"/>
    </source>
</evidence>
<evidence type="ECO:0000313" key="11">
    <source>
        <dbReference type="Proteomes" id="UP000016584"/>
    </source>
</evidence>
<dbReference type="GO" id="GO:0008236">
    <property type="term" value="F:serine-type peptidase activity"/>
    <property type="evidence" value="ECO:0007669"/>
    <property type="project" value="UniProtKB-KW"/>
</dbReference>
<keyword evidence="8" id="KW-0720">Serine protease</keyword>
<organism evidence="10 11">
    <name type="scientific">Sphingobacterium paucimobilis HER1398</name>
    <dbReference type="NCBI Taxonomy" id="1346330"/>
    <lineage>
        <taxon>Bacteria</taxon>
        <taxon>Pseudomonadati</taxon>
        <taxon>Bacteroidota</taxon>
        <taxon>Sphingobacteriia</taxon>
        <taxon>Sphingobacteriales</taxon>
        <taxon>Sphingobacteriaceae</taxon>
        <taxon>Sphingobacterium</taxon>
    </lineage>
</organism>
<evidence type="ECO:0000256" key="7">
    <source>
        <dbReference type="ARBA" id="ARBA00022801"/>
    </source>
</evidence>
<dbReference type="GO" id="GO:0006508">
    <property type="term" value="P:proteolysis"/>
    <property type="evidence" value="ECO:0007669"/>
    <property type="project" value="UniProtKB-KW"/>
</dbReference>
<dbReference type="NCBIfam" id="TIGR02069">
    <property type="entry name" value="cyanophycinase"/>
    <property type="match status" value="1"/>
</dbReference>
<feature type="active site" description="Charge relay system" evidence="9">
    <location>
        <position position="183"/>
    </location>
</feature>
<comment type="similarity">
    <text evidence="3">Belongs to the peptidase S51 family.</text>
</comment>
<evidence type="ECO:0000256" key="2">
    <source>
        <dbReference type="ARBA" id="ARBA00002039"/>
    </source>
</evidence>